<dbReference type="EMBL" id="BOQT01000005">
    <property type="protein sequence ID" value="GIN20665.1"/>
    <property type="molecule type" value="Genomic_DNA"/>
</dbReference>
<reference evidence="1 2" key="1">
    <citation type="submission" date="2021-03" db="EMBL/GenBank/DDBJ databases">
        <title>Antimicrobial resistance genes in bacteria isolated from Japanese honey, and their potential for conferring macrolide and lincosamide resistance in the American foulbrood pathogen Paenibacillus larvae.</title>
        <authorList>
            <person name="Okamoto M."/>
            <person name="Kumagai M."/>
            <person name="Kanamori H."/>
            <person name="Takamatsu D."/>
        </authorList>
    </citation>
    <scope>NUCLEOTIDE SEQUENCE [LARGE SCALE GENOMIC DNA]</scope>
    <source>
        <strain evidence="1 2">J1TS3</strain>
    </source>
</reference>
<accession>A0ABQ4K4L5</accession>
<keyword evidence="2" id="KW-1185">Reference proteome</keyword>
<evidence type="ECO:0000313" key="1">
    <source>
        <dbReference type="EMBL" id="GIN20665.1"/>
    </source>
</evidence>
<organism evidence="1 2">
    <name type="scientific">Siminovitchia fordii</name>
    <dbReference type="NCBI Taxonomy" id="254759"/>
    <lineage>
        <taxon>Bacteria</taxon>
        <taxon>Bacillati</taxon>
        <taxon>Bacillota</taxon>
        <taxon>Bacilli</taxon>
        <taxon>Bacillales</taxon>
        <taxon>Bacillaceae</taxon>
        <taxon>Siminovitchia</taxon>
    </lineage>
</organism>
<name>A0ABQ4K4L5_9BACI</name>
<evidence type="ECO:0000313" key="2">
    <source>
        <dbReference type="Proteomes" id="UP000680279"/>
    </source>
</evidence>
<protein>
    <submittedName>
        <fullName evidence="1">Uncharacterized protein</fullName>
    </submittedName>
</protein>
<dbReference type="RefSeq" id="WP_018707051.1">
    <property type="nucleotide sequence ID" value="NZ_BOQT01000005.1"/>
</dbReference>
<proteinExistence type="predicted"/>
<gene>
    <name evidence="1" type="ORF">J1TS3_17990</name>
</gene>
<sequence>MVDLEFQLQNAFKSKNLTKEDVENMTNQISVLDGKLRSVHLNAHIDMIDVLNDVQTKLYDELRGYSSDHQ</sequence>
<comment type="caution">
    <text evidence="1">The sequence shown here is derived from an EMBL/GenBank/DDBJ whole genome shotgun (WGS) entry which is preliminary data.</text>
</comment>
<dbReference type="Proteomes" id="UP000680279">
    <property type="component" value="Unassembled WGS sequence"/>
</dbReference>